<accession>A0A382E609</accession>
<organism evidence="1">
    <name type="scientific">marine metagenome</name>
    <dbReference type="NCBI Taxonomy" id="408172"/>
    <lineage>
        <taxon>unclassified sequences</taxon>
        <taxon>metagenomes</taxon>
        <taxon>ecological metagenomes</taxon>
    </lineage>
</organism>
<proteinExistence type="predicted"/>
<dbReference type="InterPro" id="IPR013431">
    <property type="entry name" value="Delta_60_rpt"/>
</dbReference>
<evidence type="ECO:0000313" key="1">
    <source>
        <dbReference type="EMBL" id="SVB45393.1"/>
    </source>
</evidence>
<dbReference type="AlphaFoldDB" id="A0A382E609"/>
<protein>
    <submittedName>
        <fullName evidence="1">Uncharacterized protein</fullName>
    </submittedName>
</protein>
<reference evidence="1" key="1">
    <citation type="submission" date="2018-05" db="EMBL/GenBank/DDBJ databases">
        <authorList>
            <person name="Lanie J.A."/>
            <person name="Ng W.-L."/>
            <person name="Kazmierczak K.M."/>
            <person name="Andrzejewski T.M."/>
            <person name="Davidsen T.M."/>
            <person name="Wayne K.J."/>
            <person name="Tettelin H."/>
            <person name="Glass J.I."/>
            <person name="Rusch D."/>
            <person name="Podicherti R."/>
            <person name="Tsui H.-C.T."/>
            <person name="Winkler M.E."/>
        </authorList>
    </citation>
    <scope>NUCLEOTIDE SEQUENCE</scope>
</reference>
<name>A0A382E609_9ZZZZ</name>
<gene>
    <name evidence="1" type="ORF">METZ01_LOCUS198247</name>
</gene>
<dbReference type="NCBIfam" id="TIGR02608">
    <property type="entry name" value="delta_60_rpt"/>
    <property type="match status" value="5"/>
</dbReference>
<dbReference type="Pfam" id="PF17164">
    <property type="entry name" value="DUF5122"/>
    <property type="match status" value="2"/>
</dbReference>
<dbReference type="EMBL" id="UINC01042573">
    <property type="protein sequence ID" value="SVB45393.1"/>
    <property type="molecule type" value="Genomic_DNA"/>
</dbReference>
<sequence>MKTIIHIIILILICSSCQFSKDQETFDYDLYNTSFGIFDFGFYEVPQSLEVNQNCDIYVSGTTSKMHDPTDYLLLKFNFDGKLDTKFSDNGHMMFDIDAGIDEGNQLLLTDDNKIIIGGRSNHGVDLGTVLFDYSLAKFNANGVLDKSFGGEGKVITDFGYRDDAINKLIQNDEKTFYAIGRSSNGKDDDFAIARYDYDGNLDFTFNDIGRVWIDFGMSDDVAYTAEKTHEGDLIIGGSSNSGATPKVAFAKIKSDGTLDTSFGDNGLKVWKFSPPGLIYDLDINGNDVYASGFIDNLVTFNILVTKFDLEGKIDKNFGKNGTKIFSDFNSDSISTSIHIINDHQILLAGTIKNKKNEDAALIMIDNKANLDLSFGNQGVFKFDAGKNEIFTDIKMANDKLYVIGLHSDEDEGDVILFRMYKQNVNSCN</sequence>
<dbReference type="Gene3D" id="2.80.10.50">
    <property type="match status" value="2"/>
</dbReference>